<dbReference type="PANTHER" id="PTHR43130:SF3">
    <property type="entry name" value="HTH-TYPE TRANSCRIPTIONAL REGULATOR RV1931C"/>
    <property type="match status" value="1"/>
</dbReference>
<evidence type="ECO:0000256" key="3">
    <source>
        <dbReference type="ARBA" id="ARBA00023163"/>
    </source>
</evidence>
<dbReference type="Proteomes" id="UP000252706">
    <property type="component" value="Unassembled WGS sequence"/>
</dbReference>
<evidence type="ECO:0000256" key="2">
    <source>
        <dbReference type="ARBA" id="ARBA00023125"/>
    </source>
</evidence>
<dbReference type="InterPro" id="IPR052158">
    <property type="entry name" value="INH-QAR"/>
</dbReference>
<dbReference type="InterPro" id="IPR029062">
    <property type="entry name" value="Class_I_gatase-like"/>
</dbReference>
<dbReference type="InterPro" id="IPR002818">
    <property type="entry name" value="DJ-1/PfpI"/>
</dbReference>
<dbReference type="RefSeq" id="WP_113825109.1">
    <property type="nucleotide sequence ID" value="NZ_QOCE01000047.1"/>
</dbReference>
<keyword evidence="3" id="KW-0804">Transcription</keyword>
<feature type="domain" description="HTH araC/xylS-type" evidence="5">
    <location>
        <begin position="222"/>
        <end position="320"/>
    </location>
</feature>
<keyword evidence="4" id="KW-0732">Signal</keyword>
<keyword evidence="2" id="KW-0238">DNA-binding</keyword>
<dbReference type="InterPro" id="IPR018062">
    <property type="entry name" value="HTH_AraC-typ_CS"/>
</dbReference>
<dbReference type="SUPFAM" id="SSF52317">
    <property type="entry name" value="Class I glutamine amidotransferase-like"/>
    <property type="match status" value="1"/>
</dbReference>
<dbReference type="InterPro" id="IPR018060">
    <property type="entry name" value="HTH_AraC"/>
</dbReference>
<dbReference type="OrthoDB" id="9793400at2"/>
<protein>
    <submittedName>
        <fullName evidence="6">GlxA family transcriptional regulator</fullName>
    </submittedName>
</protein>
<evidence type="ECO:0000256" key="4">
    <source>
        <dbReference type="SAM" id="SignalP"/>
    </source>
</evidence>
<dbReference type="PROSITE" id="PS00041">
    <property type="entry name" value="HTH_ARAC_FAMILY_1"/>
    <property type="match status" value="1"/>
</dbReference>
<organism evidence="6 7">
    <name type="scientific">Phaeobacter gallaeciensis</name>
    <dbReference type="NCBI Taxonomy" id="60890"/>
    <lineage>
        <taxon>Bacteria</taxon>
        <taxon>Pseudomonadati</taxon>
        <taxon>Pseudomonadota</taxon>
        <taxon>Alphaproteobacteria</taxon>
        <taxon>Rhodobacterales</taxon>
        <taxon>Roseobacteraceae</taxon>
        <taxon>Phaeobacter</taxon>
    </lineage>
</organism>
<evidence type="ECO:0000256" key="1">
    <source>
        <dbReference type="ARBA" id="ARBA00023015"/>
    </source>
</evidence>
<proteinExistence type="predicted"/>
<gene>
    <name evidence="6" type="ORF">DS909_19270</name>
</gene>
<feature type="chain" id="PRO_5016653495" evidence="4">
    <location>
        <begin position="23"/>
        <end position="337"/>
    </location>
</feature>
<dbReference type="InterPro" id="IPR009057">
    <property type="entry name" value="Homeodomain-like_sf"/>
</dbReference>
<dbReference type="SUPFAM" id="SSF46689">
    <property type="entry name" value="Homeodomain-like"/>
    <property type="match status" value="2"/>
</dbReference>
<feature type="signal peptide" evidence="4">
    <location>
        <begin position="1"/>
        <end position="22"/>
    </location>
</feature>
<sequence length="337" mass="37199">MTRDTQKTIRLLLLVTPNFNMAATVGFLDPFRAANYLNGCAHFQWEIVSQSGGQCMASNGLSLETVALADVADRATDIVVLSASWTPEAHNTTPLHAALWKWARQGSTIGALDTGAFILAKAGMLNGRRATVHYEHIDAMQELYPEVETTEDLFVFDGNRMTCCGGAAVADFALHVIRGTHGDGLANAAARYILHDHVRPVGARQSPQLVEPVGQRAPDVVKQAIALMEAHLEVPLAIPAICDAIGLSQRQLNRQFTRYVNKTPVLYYRDIRLDRARGLVTQTELPLAEVALASGFSSHVHFSRAYRDRFGLSPRSDRTEGRVPFEFRAWPMHRKAE</sequence>
<evidence type="ECO:0000259" key="5">
    <source>
        <dbReference type="PROSITE" id="PS01124"/>
    </source>
</evidence>
<reference evidence="6 7" key="1">
    <citation type="submission" date="2018-07" db="EMBL/GenBank/DDBJ databases">
        <title>Modular assembly of carbohydrate-degrading microbial communities in the ocean.</title>
        <authorList>
            <person name="Enke T.N."/>
            <person name="Datta M.S."/>
            <person name="Schwartzman J.A."/>
            <person name="Cermak N."/>
            <person name="Schmitz D.A."/>
            <person name="Barrere J."/>
            <person name="Cordero O.X."/>
        </authorList>
    </citation>
    <scope>NUCLEOTIDE SEQUENCE [LARGE SCALE GENOMIC DNA]</scope>
    <source>
        <strain evidence="6 7">C3M10</strain>
    </source>
</reference>
<dbReference type="AlphaFoldDB" id="A0A366WKR0"/>
<dbReference type="Pfam" id="PF12833">
    <property type="entry name" value="HTH_18"/>
    <property type="match status" value="1"/>
</dbReference>
<dbReference type="GO" id="GO:0043565">
    <property type="term" value="F:sequence-specific DNA binding"/>
    <property type="evidence" value="ECO:0007669"/>
    <property type="project" value="InterPro"/>
</dbReference>
<name>A0A366WKR0_9RHOB</name>
<dbReference type="CDD" id="cd03136">
    <property type="entry name" value="GATase1_AraC_ArgR_like"/>
    <property type="match status" value="1"/>
</dbReference>
<keyword evidence="1" id="KW-0805">Transcription regulation</keyword>
<dbReference type="PROSITE" id="PS01124">
    <property type="entry name" value="HTH_ARAC_FAMILY_2"/>
    <property type="match status" value="1"/>
</dbReference>
<evidence type="ECO:0000313" key="6">
    <source>
        <dbReference type="EMBL" id="RBW50708.1"/>
    </source>
</evidence>
<dbReference type="GO" id="GO:0003700">
    <property type="term" value="F:DNA-binding transcription factor activity"/>
    <property type="evidence" value="ECO:0007669"/>
    <property type="project" value="InterPro"/>
</dbReference>
<dbReference type="Pfam" id="PF01965">
    <property type="entry name" value="DJ-1_PfpI"/>
    <property type="match status" value="1"/>
</dbReference>
<comment type="caution">
    <text evidence="6">The sequence shown here is derived from an EMBL/GenBank/DDBJ whole genome shotgun (WGS) entry which is preliminary data.</text>
</comment>
<dbReference type="Gene3D" id="3.40.50.880">
    <property type="match status" value="1"/>
</dbReference>
<evidence type="ECO:0000313" key="7">
    <source>
        <dbReference type="Proteomes" id="UP000252706"/>
    </source>
</evidence>
<dbReference type="PANTHER" id="PTHR43130">
    <property type="entry name" value="ARAC-FAMILY TRANSCRIPTIONAL REGULATOR"/>
    <property type="match status" value="1"/>
</dbReference>
<dbReference type="SMART" id="SM00342">
    <property type="entry name" value="HTH_ARAC"/>
    <property type="match status" value="1"/>
</dbReference>
<accession>A0A366WKR0</accession>
<dbReference type="EMBL" id="QOCE01000047">
    <property type="protein sequence ID" value="RBW50708.1"/>
    <property type="molecule type" value="Genomic_DNA"/>
</dbReference>
<dbReference type="Gene3D" id="1.10.10.60">
    <property type="entry name" value="Homeodomain-like"/>
    <property type="match status" value="1"/>
</dbReference>